<evidence type="ECO:0000313" key="2">
    <source>
        <dbReference type="Proteomes" id="UP000179113"/>
    </source>
</evidence>
<sequence length="73" mass="8414">MKTTYIKSFEFDNAQYLVSDGETSLVLKVNYKNNKYEIEHNGKSVPAYLKKEASAIAEDLLERKHGVNFAERE</sequence>
<dbReference type="Proteomes" id="UP000179113">
    <property type="component" value="Unassembled WGS sequence"/>
</dbReference>
<proteinExistence type="predicted"/>
<dbReference type="EMBL" id="MEWA01000023">
    <property type="protein sequence ID" value="OGC69310.1"/>
    <property type="molecule type" value="Genomic_DNA"/>
</dbReference>
<reference evidence="1 2" key="1">
    <citation type="journal article" date="2016" name="Nat. Commun.">
        <title>Thousands of microbial genomes shed light on interconnected biogeochemical processes in an aquifer system.</title>
        <authorList>
            <person name="Anantharaman K."/>
            <person name="Brown C.T."/>
            <person name="Hug L.A."/>
            <person name="Sharon I."/>
            <person name="Castelle C.J."/>
            <person name="Probst A.J."/>
            <person name="Thomas B.C."/>
            <person name="Singh A."/>
            <person name="Wilkins M.J."/>
            <person name="Karaoz U."/>
            <person name="Brodie E.L."/>
            <person name="Williams K.H."/>
            <person name="Hubbard S.S."/>
            <person name="Banfield J.F."/>
        </authorList>
    </citation>
    <scope>NUCLEOTIDE SEQUENCE [LARGE SCALE GENOMIC DNA]</scope>
</reference>
<comment type="caution">
    <text evidence="1">The sequence shown here is derived from an EMBL/GenBank/DDBJ whole genome shotgun (WGS) entry which is preliminary data.</text>
</comment>
<protein>
    <submittedName>
        <fullName evidence="1">Uncharacterized protein</fullName>
    </submittedName>
</protein>
<accession>A0A1F4WIT5</accession>
<name>A0A1F4WIT5_UNCKA</name>
<organism evidence="1 2">
    <name type="scientific">candidate division WWE3 bacterium RIFOXYC1_FULL_39_7</name>
    <dbReference type="NCBI Taxonomy" id="1802643"/>
    <lineage>
        <taxon>Bacteria</taxon>
        <taxon>Katanobacteria</taxon>
    </lineage>
</organism>
<gene>
    <name evidence="1" type="ORF">A2415_02950</name>
</gene>
<dbReference type="AlphaFoldDB" id="A0A1F4WIT5"/>
<evidence type="ECO:0000313" key="1">
    <source>
        <dbReference type="EMBL" id="OGC69310.1"/>
    </source>
</evidence>